<gene>
    <name evidence="1" type="ORF">COMA2_240018</name>
</gene>
<sequence length="62" mass="7051">MADGRSSFYKVSCFHLGSTCSLLVRQMYVTLRFEGAVYPFAPCECQQVMKLPPCSRLTLYGY</sequence>
<dbReference type="EMBL" id="CZPZ01000017">
    <property type="protein sequence ID" value="CUS36533.1"/>
    <property type="molecule type" value="Genomic_DNA"/>
</dbReference>
<dbReference type="Proteomes" id="UP000198736">
    <property type="component" value="Unassembled WGS sequence"/>
</dbReference>
<dbReference type="STRING" id="1742973.COMA2_240018"/>
<name>A0A0S4LG99_9BACT</name>
<protein>
    <submittedName>
        <fullName evidence="1">Uncharacterized protein</fullName>
    </submittedName>
</protein>
<keyword evidence="2" id="KW-1185">Reference proteome</keyword>
<evidence type="ECO:0000313" key="2">
    <source>
        <dbReference type="Proteomes" id="UP000198736"/>
    </source>
</evidence>
<evidence type="ECO:0000313" key="1">
    <source>
        <dbReference type="EMBL" id="CUS36533.1"/>
    </source>
</evidence>
<dbReference type="AlphaFoldDB" id="A0A0S4LG99"/>
<accession>A0A0S4LG99</accession>
<proteinExistence type="predicted"/>
<organism evidence="1 2">
    <name type="scientific">Candidatus Nitrospira nitrificans</name>
    <dbReference type="NCBI Taxonomy" id="1742973"/>
    <lineage>
        <taxon>Bacteria</taxon>
        <taxon>Pseudomonadati</taxon>
        <taxon>Nitrospirota</taxon>
        <taxon>Nitrospiria</taxon>
        <taxon>Nitrospirales</taxon>
        <taxon>Nitrospiraceae</taxon>
        <taxon>Nitrospira</taxon>
    </lineage>
</organism>
<reference evidence="2" key="1">
    <citation type="submission" date="2015-10" db="EMBL/GenBank/DDBJ databases">
        <authorList>
            <person name="Luecker S."/>
            <person name="Luecker S."/>
        </authorList>
    </citation>
    <scope>NUCLEOTIDE SEQUENCE [LARGE SCALE GENOMIC DNA]</scope>
</reference>